<dbReference type="STRING" id="321614.Q0UXP8"/>
<dbReference type="GO" id="GO:0005096">
    <property type="term" value="F:GTPase activator activity"/>
    <property type="evidence" value="ECO:0000318"/>
    <property type="project" value="GO_Central"/>
</dbReference>
<dbReference type="SUPFAM" id="SSF47923">
    <property type="entry name" value="Ypt/Rab-GAP domain of gyp1p"/>
    <property type="match status" value="2"/>
</dbReference>
<feature type="compositionally biased region" description="Polar residues" evidence="1">
    <location>
        <begin position="393"/>
        <end position="403"/>
    </location>
</feature>
<dbReference type="EMBL" id="CH445329">
    <property type="protein sequence ID" value="EAT88671.2"/>
    <property type="molecule type" value="Genomic_DNA"/>
</dbReference>
<dbReference type="RefSeq" id="XP_001794029.1">
    <property type="nucleotide sequence ID" value="XM_001793977.1"/>
</dbReference>
<dbReference type="PROSITE" id="PS50086">
    <property type="entry name" value="TBC_RABGAP"/>
    <property type="match status" value="1"/>
</dbReference>
<feature type="compositionally biased region" description="Acidic residues" evidence="1">
    <location>
        <begin position="294"/>
        <end position="306"/>
    </location>
</feature>
<dbReference type="Gene3D" id="1.10.8.270">
    <property type="entry name" value="putative rabgap domain of human tbc1 domain family member 14 like domains"/>
    <property type="match status" value="1"/>
</dbReference>
<evidence type="ECO:0000259" key="2">
    <source>
        <dbReference type="PROSITE" id="PS50086"/>
    </source>
</evidence>
<gene>
    <name evidence="3" type="ORF">SNOG_03466</name>
</gene>
<dbReference type="HOGENOM" id="CLU_009825_0_0_1"/>
<dbReference type="Pfam" id="PF00566">
    <property type="entry name" value="RabGAP-TBC"/>
    <property type="match status" value="1"/>
</dbReference>
<evidence type="ECO:0000256" key="1">
    <source>
        <dbReference type="SAM" id="MobiDB-lite"/>
    </source>
</evidence>
<feature type="region of interest" description="Disordered" evidence="1">
    <location>
        <begin position="388"/>
        <end position="454"/>
    </location>
</feature>
<dbReference type="eggNOG" id="KOG2223">
    <property type="taxonomic scope" value="Eukaryota"/>
</dbReference>
<dbReference type="InterPro" id="IPR035969">
    <property type="entry name" value="Rab-GAP_TBC_sf"/>
</dbReference>
<dbReference type="GeneID" id="5970892"/>
<reference evidence="4" key="1">
    <citation type="journal article" date="2007" name="Plant Cell">
        <title>Dothideomycete-plant interactions illuminated by genome sequencing and EST analysis of the wheat pathogen Stagonospora nodorum.</title>
        <authorList>
            <person name="Hane J.K."/>
            <person name="Lowe R.G."/>
            <person name="Solomon P.S."/>
            <person name="Tan K.C."/>
            <person name="Schoch C.L."/>
            <person name="Spatafora J.W."/>
            <person name="Crous P.W."/>
            <person name="Kodira C."/>
            <person name="Birren B.W."/>
            <person name="Galagan J.E."/>
            <person name="Torriani S.F."/>
            <person name="McDonald B.A."/>
            <person name="Oliver R.P."/>
        </authorList>
    </citation>
    <scope>NUCLEOTIDE SEQUENCE [LARGE SCALE GENOMIC DNA]</scope>
    <source>
        <strain evidence="4">SN15 / ATCC MYA-4574 / FGSC 10173</strain>
    </source>
</reference>
<dbReference type="AlphaFoldDB" id="Q0UXP8"/>
<feature type="compositionally biased region" description="Low complexity" evidence="1">
    <location>
        <begin position="234"/>
        <end position="256"/>
    </location>
</feature>
<dbReference type="KEGG" id="pno:SNOG_03466"/>
<dbReference type="FunFam" id="1.10.10.750:FF:000019">
    <property type="entry name" value="Unplaced genomic scaffold supercont1.13, whole genome shotgun sequence"/>
    <property type="match status" value="1"/>
</dbReference>
<feature type="compositionally biased region" description="Polar residues" evidence="1">
    <location>
        <begin position="272"/>
        <end position="282"/>
    </location>
</feature>
<dbReference type="PANTHER" id="PTHR47219:SF15">
    <property type="entry name" value="TBC1 DOMAIN FAMILY MEMBER 12 ISOFORM X1"/>
    <property type="match status" value="1"/>
</dbReference>
<dbReference type="SMART" id="SM00164">
    <property type="entry name" value="TBC"/>
    <property type="match status" value="1"/>
</dbReference>
<evidence type="ECO:0000313" key="3">
    <source>
        <dbReference type="EMBL" id="EAT88671.2"/>
    </source>
</evidence>
<dbReference type="VEuPathDB" id="FungiDB:JI435_034660"/>
<protein>
    <recommendedName>
        <fullName evidence="2">Rab-GAP TBC domain-containing protein</fullName>
    </recommendedName>
</protein>
<feature type="compositionally biased region" description="Polar residues" evidence="1">
    <location>
        <begin position="221"/>
        <end position="230"/>
    </location>
</feature>
<feature type="domain" description="Rab-GAP TBC" evidence="2">
    <location>
        <begin position="523"/>
        <end position="709"/>
    </location>
</feature>
<dbReference type="InParanoid" id="Q0UXP8"/>
<dbReference type="Gene3D" id="1.10.472.80">
    <property type="entry name" value="Ypt/Rab-GAP domain of gyp1p, domain 3"/>
    <property type="match status" value="1"/>
</dbReference>
<dbReference type="InterPro" id="IPR050302">
    <property type="entry name" value="Rab_GAP_TBC_domain"/>
</dbReference>
<feature type="region of interest" description="Disordered" evidence="1">
    <location>
        <begin position="86"/>
        <end position="126"/>
    </location>
</feature>
<accession>Q0UXP8</accession>
<proteinExistence type="predicted"/>
<name>Q0UXP8_PHANO</name>
<dbReference type="Proteomes" id="UP000001055">
    <property type="component" value="Unassembled WGS sequence"/>
</dbReference>
<feature type="region of interest" description="Disordered" evidence="1">
    <location>
        <begin position="167"/>
        <end position="324"/>
    </location>
</feature>
<dbReference type="Gene3D" id="1.10.10.750">
    <property type="entry name" value="Ypt/Rab-GAP domain of gyp1p, domain 1"/>
    <property type="match status" value="1"/>
</dbReference>
<organism evidence="3 4">
    <name type="scientific">Phaeosphaeria nodorum (strain SN15 / ATCC MYA-4574 / FGSC 10173)</name>
    <name type="common">Glume blotch fungus</name>
    <name type="synonym">Parastagonospora nodorum</name>
    <dbReference type="NCBI Taxonomy" id="321614"/>
    <lineage>
        <taxon>Eukaryota</taxon>
        <taxon>Fungi</taxon>
        <taxon>Dikarya</taxon>
        <taxon>Ascomycota</taxon>
        <taxon>Pezizomycotina</taxon>
        <taxon>Dothideomycetes</taxon>
        <taxon>Pleosporomycetidae</taxon>
        <taxon>Pleosporales</taxon>
        <taxon>Pleosporineae</taxon>
        <taxon>Phaeosphaeriaceae</taxon>
        <taxon>Parastagonospora</taxon>
    </lineage>
</organism>
<dbReference type="PANTHER" id="PTHR47219">
    <property type="entry name" value="RAB GTPASE-ACTIVATING PROTEIN 1-LIKE"/>
    <property type="match status" value="1"/>
</dbReference>
<dbReference type="FunCoup" id="Q0UXP8">
    <property type="interactions" value="20"/>
</dbReference>
<feature type="compositionally biased region" description="Low complexity" evidence="1">
    <location>
        <begin position="105"/>
        <end position="120"/>
    </location>
</feature>
<feature type="compositionally biased region" description="Basic and acidic residues" evidence="1">
    <location>
        <begin position="283"/>
        <end position="293"/>
    </location>
</feature>
<feature type="compositionally biased region" description="Polar residues" evidence="1">
    <location>
        <begin position="185"/>
        <end position="208"/>
    </location>
</feature>
<sequence length="763" mass="84393">MPSTVFRHPDAGENHSPDDGVHFIAHHRALYIISEHDYVHSLNCFPKRDSYAHFFTDRKARRPTSLSLSDRRRPPRPLMATLTYSSQDGHQSFGGPPGSPPDLTNSKSSKSSSFHSSNHSDFGPGDLSNLSHFEDINLDEASSGPSAFPLPLSPSNRVIFEASRPITSGGRSLSHNHPAHHSVRDLTSTAKSRYPSLTSNAGQRQPTQLAAPGKQLRRGFTSPSAPTLTTLGLAAPNRSSRSPSPSSAAKSPIAPRTLSRKSSRNMDVLPSPSVNARRQSWQDAKRKTVKEREAECDDEGDDELPEDAFIWNVPISPRPVQERTPSTSVEETFACAFKVTTLATALATALASPLACAVDERKLSTYTAGKAAEALEVFQTEFEKKQEVKLQQPGLTRSASLNQPEPKAKKPVLPPVRKSDPLIDPFQPSAEKQKYLSRTRPSWLPPKNPKEEKKHLKEYQKMLARIEEAERLEAQRVQEEALAREKATRVKAEYWSTLLLPNWATEMDNPALRATHRKMWWNGIPPRLRGQVWTLAIGNDLEVSEATYHIALKKANTTEHITDGTKSVWPELKMFAKDQPLHQDLINICLAYSTYRPDISGVLSSMGIQHIAALLLLNLPAPAAFIALSNLLNRALPLSFLVQDANAMHAAYSTTLHALTKKHPSLASRLESLRVEPREYLADMFGSLFCSRLGVEHAARVMDVYAIEGDKIPPRVAVAVMGILEGSCIEGSAEDVARVLRDKSVETEMEDFMARVYEAGKQA</sequence>
<evidence type="ECO:0000313" key="4">
    <source>
        <dbReference type="Proteomes" id="UP000001055"/>
    </source>
</evidence>
<dbReference type="InterPro" id="IPR000195">
    <property type="entry name" value="Rab-GAP-TBC_dom"/>
</dbReference>